<dbReference type="PROSITE" id="PS51918">
    <property type="entry name" value="RADICAL_SAM"/>
    <property type="match status" value="1"/>
</dbReference>
<comment type="caution">
    <text evidence="12">The sequence shown here is derived from an EMBL/GenBank/DDBJ whole genome shotgun (WGS) entry which is preliminary data.</text>
</comment>
<dbReference type="AlphaFoldDB" id="A0A7X1B2Z2"/>
<dbReference type="RefSeq" id="WP_185658572.1">
    <property type="nucleotide sequence ID" value="NZ_CAWPOO010000001.1"/>
</dbReference>
<keyword evidence="5" id="KW-0949">S-adenosyl-L-methionine</keyword>
<keyword evidence="2" id="KW-0004">4Fe-4S</keyword>
<dbReference type="PANTHER" id="PTHR11918">
    <property type="entry name" value="RADICAL SAM PROTEINS"/>
    <property type="match status" value="1"/>
</dbReference>
<keyword evidence="4 12" id="KW-0808">Transferase</keyword>
<dbReference type="Gene3D" id="3.40.50.12160">
    <property type="entry name" value="Methylthiotransferase, N-terminal domain"/>
    <property type="match status" value="1"/>
</dbReference>
<evidence type="ECO:0000256" key="9">
    <source>
        <dbReference type="ARBA" id="ARBA00023014"/>
    </source>
</evidence>
<keyword evidence="9" id="KW-0411">Iron-sulfur</keyword>
<dbReference type="SFLD" id="SFLDG01061">
    <property type="entry name" value="methylthiotransferase"/>
    <property type="match status" value="1"/>
</dbReference>
<sequence length="444" mass="50386">MEQAKNKKASLHTLGCRLNQSETLLIQQGLQERGYEIVPFGEKADLGIINTCTVTNLADSKCRQTIRQFVRKNPEAYTAVIGCYSQMGSKEIAEIGGVDLIIGNQEKMSVIDYIGQEKNEKPLIIREKISQADFSIHNFGDVPFNQRANLKIQDGCSFVCSFCIIPFARGAARARDMENLLEEARLKASQGIREIVITGVNIGTYDTKDGDLLKVLEGLNAIEGIDRIRISSIEPTTIPTELFALMNDPQHALLPFFHIPLQSGCDKVLKEMRRRYTIAEYLDFLHLAHDSVPDVYIGSDIMVGFPGETEDDFQETCRVFLDNPFDFCHVFSYSERQGTVAARREDQVDIPERARRSAYLRRLSSKKRYDMYERYLGKEMPVLFENPKPDSWPSYTDNYIRVVVPRAGELAAEKGMDLANRRGQVRLRKIAADYVEGELIEMID</sequence>
<evidence type="ECO:0000313" key="12">
    <source>
        <dbReference type="EMBL" id="MBC2604681.1"/>
    </source>
</evidence>
<dbReference type="NCBIfam" id="TIGR01579">
    <property type="entry name" value="MiaB-like-C"/>
    <property type="match status" value="1"/>
</dbReference>
<protein>
    <submittedName>
        <fullName evidence="12">tRNA (N(6)-L-threonylcarbamoyladenosine(37)-C(2))-methylthiotransferase MtaB</fullName>
    </submittedName>
</protein>
<evidence type="ECO:0000313" key="13">
    <source>
        <dbReference type="Proteomes" id="UP000526501"/>
    </source>
</evidence>
<dbReference type="NCBIfam" id="TIGR00089">
    <property type="entry name" value="MiaB/RimO family radical SAM methylthiotransferase"/>
    <property type="match status" value="1"/>
</dbReference>
<comment type="cofactor">
    <cofactor evidence="1">
        <name>[4Fe-4S] cluster</name>
        <dbReference type="ChEBI" id="CHEBI:49883"/>
    </cofactor>
</comment>
<evidence type="ECO:0000256" key="7">
    <source>
        <dbReference type="ARBA" id="ARBA00022723"/>
    </source>
</evidence>
<feature type="domain" description="MTTase N-terminal" evidence="10">
    <location>
        <begin position="7"/>
        <end position="119"/>
    </location>
</feature>
<dbReference type="Proteomes" id="UP000526501">
    <property type="component" value="Unassembled WGS sequence"/>
</dbReference>
<evidence type="ECO:0000256" key="3">
    <source>
        <dbReference type="ARBA" id="ARBA00022490"/>
    </source>
</evidence>
<dbReference type="InterPro" id="IPR020612">
    <property type="entry name" value="Methylthiotransferase_CS"/>
</dbReference>
<evidence type="ECO:0000256" key="8">
    <source>
        <dbReference type="ARBA" id="ARBA00023004"/>
    </source>
</evidence>
<dbReference type="Pfam" id="PF00919">
    <property type="entry name" value="UPF0004"/>
    <property type="match status" value="1"/>
</dbReference>
<evidence type="ECO:0000256" key="4">
    <source>
        <dbReference type="ARBA" id="ARBA00022679"/>
    </source>
</evidence>
<keyword evidence="7" id="KW-0479">Metal-binding</keyword>
<gene>
    <name evidence="12" type="primary">mtaB</name>
    <name evidence="12" type="ORF">H5P27_01290</name>
</gene>
<dbReference type="SUPFAM" id="SSF102114">
    <property type="entry name" value="Radical SAM enzymes"/>
    <property type="match status" value="1"/>
</dbReference>
<dbReference type="InterPro" id="IPR007197">
    <property type="entry name" value="rSAM"/>
</dbReference>
<keyword evidence="13" id="KW-1185">Reference proteome</keyword>
<keyword evidence="6" id="KW-0819">tRNA processing</keyword>
<feature type="domain" description="Radical SAM core" evidence="11">
    <location>
        <begin position="142"/>
        <end position="370"/>
    </location>
</feature>
<dbReference type="Pfam" id="PF04055">
    <property type="entry name" value="Radical_SAM"/>
    <property type="match status" value="1"/>
</dbReference>
<dbReference type="SFLD" id="SFLDS00029">
    <property type="entry name" value="Radical_SAM"/>
    <property type="match status" value="1"/>
</dbReference>
<dbReference type="FunFam" id="3.40.50.12160:FF:000004">
    <property type="entry name" value="Threonylcarbamoyladenosine tRNA methylthiotransferase MtaB"/>
    <property type="match status" value="1"/>
</dbReference>
<evidence type="ECO:0000259" key="10">
    <source>
        <dbReference type="PROSITE" id="PS51449"/>
    </source>
</evidence>
<dbReference type="InterPro" id="IPR006467">
    <property type="entry name" value="MiaB-like_bact"/>
</dbReference>
<reference evidence="12 13" key="1">
    <citation type="submission" date="2020-07" db="EMBL/GenBank/DDBJ databases">
        <authorList>
            <person name="Feng X."/>
        </authorList>
    </citation>
    <scope>NUCLEOTIDE SEQUENCE [LARGE SCALE GENOMIC DNA]</scope>
    <source>
        <strain evidence="12 13">JCM23202</strain>
    </source>
</reference>
<dbReference type="GO" id="GO:0046872">
    <property type="term" value="F:metal ion binding"/>
    <property type="evidence" value="ECO:0007669"/>
    <property type="project" value="UniProtKB-KW"/>
</dbReference>
<dbReference type="InterPro" id="IPR013848">
    <property type="entry name" value="Methylthiotransferase_N"/>
</dbReference>
<name>A0A7X1B2Z2_9BACT</name>
<dbReference type="InterPro" id="IPR023404">
    <property type="entry name" value="rSAM_horseshoe"/>
</dbReference>
<dbReference type="InterPro" id="IPR038135">
    <property type="entry name" value="Methylthiotransferase_N_sf"/>
</dbReference>
<evidence type="ECO:0000256" key="5">
    <source>
        <dbReference type="ARBA" id="ARBA00022691"/>
    </source>
</evidence>
<dbReference type="PROSITE" id="PS01278">
    <property type="entry name" value="MTTASE_RADICAL"/>
    <property type="match status" value="1"/>
</dbReference>
<evidence type="ECO:0000256" key="6">
    <source>
        <dbReference type="ARBA" id="ARBA00022694"/>
    </source>
</evidence>
<dbReference type="PANTHER" id="PTHR11918:SF45">
    <property type="entry name" value="THREONYLCARBAMOYLADENOSINE TRNA METHYLTHIOTRANSFERASE"/>
    <property type="match status" value="1"/>
</dbReference>
<evidence type="ECO:0000259" key="11">
    <source>
        <dbReference type="PROSITE" id="PS51918"/>
    </source>
</evidence>
<dbReference type="GO" id="GO:0051539">
    <property type="term" value="F:4 iron, 4 sulfur cluster binding"/>
    <property type="evidence" value="ECO:0007669"/>
    <property type="project" value="UniProtKB-KW"/>
</dbReference>
<dbReference type="InterPro" id="IPR005839">
    <property type="entry name" value="Methylthiotransferase"/>
</dbReference>
<dbReference type="GO" id="GO:0035598">
    <property type="term" value="F:tRNA (N(6)-L-threonylcarbamoyladenosine(37)-C(2))-methylthiotransferase activity"/>
    <property type="evidence" value="ECO:0007669"/>
    <property type="project" value="TreeGrafter"/>
</dbReference>
<dbReference type="Gene3D" id="3.80.30.20">
    <property type="entry name" value="tm_1862 like domain"/>
    <property type="match status" value="1"/>
</dbReference>
<dbReference type="EMBL" id="JACHVC010000001">
    <property type="protein sequence ID" value="MBC2604681.1"/>
    <property type="molecule type" value="Genomic_DNA"/>
</dbReference>
<dbReference type="SFLD" id="SFLDG01082">
    <property type="entry name" value="B12-binding_domain_containing"/>
    <property type="match status" value="1"/>
</dbReference>
<dbReference type="InterPro" id="IPR006638">
    <property type="entry name" value="Elp3/MiaA/NifB-like_rSAM"/>
</dbReference>
<keyword evidence="3" id="KW-0963">Cytoplasm</keyword>
<evidence type="ECO:0000256" key="1">
    <source>
        <dbReference type="ARBA" id="ARBA00001966"/>
    </source>
</evidence>
<dbReference type="InterPro" id="IPR058240">
    <property type="entry name" value="rSAM_sf"/>
</dbReference>
<evidence type="ECO:0000256" key="2">
    <source>
        <dbReference type="ARBA" id="ARBA00022485"/>
    </source>
</evidence>
<organism evidence="12 13">
    <name type="scientific">Pelagicoccus albus</name>
    <dbReference type="NCBI Taxonomy" id="415222"/>
    <lineage>
        <taxon>Bacteria</taxon>
        <taxon>Pseudomonadati</taxon>
        <taxon>Verrucomicrobiota</taxon>
        <taxon>Opitutia</taxon>
        <taxon>Puniceicoccales</taxon>
        <taxon>Pelagicoccaceae</taxon>
        <taxon>Pelagicoccus</taxon>
    </lineage>
</organism>
<dbReference type="PROSITE" id="PS51449">
    <property type="entry name" value="MTTASE_N"/>
    <property type="match status" value="1"/>
</dbReference>
<proteinExistence type="predicted"/>
<accession>A0A7X1B2Z2</accession>
<dbReference type="SMART" id="SM00729">
    <property type="entry name" value="Elp3"/>
    <property type="match status" value="1"/>
</dbReference>
<keyword evidence="8" id="KW-0408">Iron</keyword>